<dbReference type="STRING" id="70415.A0A5S6QKT9"/>
<dbReference type="WBParaSite" id="TMUE_2000007789.1">
    <property type="protein sequence ID" value="TMUE_2000007789.1"/>
    <property type="gene ID" value="WBGene00290333"/>
</dbReference>
<dbReference type="GO" id="GO:0004445">
    <property type="term" value="F:inositol-polyphosphate 5-phosphatase activity"/>
    <property type="evidence" value="ECO:0007669"/>
    <property type="project" value="UniProtKB-EC"/>
</dbReference>
<dbReference type="InterPro" id="IPR039737">
    <property type="entry name" value="INPP5A"/>
</dbReference>
<accession>A0A5S6QKT9</accession>
<evidence type="ECO:0000313" key="6">
    <source>
        <dbReference type="WBParaSite" id="TMUE_2000007789.1"/>
    </source>
</evidence>
<dbReference type="WBParaSite" id="TMUE_2000007789.3">
    <property type="protein sequence ID" value="TMUE_2000007789.3"/>
    <property type="gene ID" value="WBGene00290333"/>
</dbReference>
<dbReference type="PANTHER" id="PTHR12997:SF2">
    <property type="entry name" value="INOSITOL POLYPHOSPHATE-5-PHOSPHATASE A"/>
    <property type="match status" value="1"/>
</dbReference>
<evidence type="ECO:0000256" key="3">
    <source>
        <dbReference type="ARBA" id="ARBA00023599"/>
    </source>
</evidence>
<name>A0A5S6QKT9_TRIMR</name>
<dbReference type="Proteomes" id="UP000046395">
    <property type="component" value="Unassembled WGS sequence"/>
</dbReference>
<dbReference type="EC" id="3.1.3.56" evidence="1"/>
<reference evidence="5" key="1">
    <citation type="submission" date="2013-11" db="EMBL/GenBank/DDBJ databases">
        <authorList>
            <person name="Aslett M."/>
        </authorList>
    </citation>
    <scope>NUCLEOTIDE SEQUENCE [LARGE SCALE GENOMIC DNA]</scope>
    <source>
        <strain evidence="5">Edinburgh</strain>
    </source>
</reference>
<dbReference type="GO" id="GO:0046856">
    <property type="term" value="P:phosphatidylinositol dephosphorylation"/>
    <property type="evidence" value="ECO:0007669"/>
    <property type="project" value="InterPro"/>
</dbReference>
<comment type="similarity">
    <text evidence="3">Belongs to the inositol 1,4,5-trisphosphate 5-phosphatase type I family.</text>
</comment>
<dbReference type="Gene3D" id="3.60.10.10">
    <property type="entry name" value="Endonuclease/exonuclease/phosphatase"/>
    <property type="match status" value="1"/>
</dbReference>
<reference evidence="5" key="2">
    <citation type="submission" date="2014-03" db="EMBL/GenBank/DDBJ databases">
        <title>The whipworm genome and dual-species transcriptomics of an intimate host-pathogen interaction.</title>
        <authorList>
            <person name="Foth B.J."/>
            <person name="Tsai I.J."/>
            <person name="Reid A.J."/>
            <person name="Bancroft A.J."/>
            <person name="Nichol S."/>
            <person name="Tracey A."/>
            <person name="Holroyd N."/>
            <person name="Cotton J.A."/>
            <person name="Stanley E.J."/>
            <person name="Zarowiecki M."/>
            <person name="Liu J.Z."/>
            <person name="Huckvale T."/>
            <person name="Cooper P.J."/>
            <person name="Grencis R.K."/>
            <person name="Berriman M."/>
        </authorList>
    </citation>
    <scope>NUCLEOTIDE SEQUENCE [LARGE SCALE GENOMIC DNA]</scope>
    <source>
        <strain evidence="5">Edinburgh</strain>
    </source>
</reference>
<keyword evidence="2" id="KW-0378">Hydrolase</keyword>
<keyword evidence="5" id="KW-1185">Reference proteome</keyword>
<dbReference type="InterPro" id="IPR036691">
    <property type="entry name" value="Endo/exonu/phosph_ase_sf"/>
</dbReference>
<dbReference type="WBParaSite" id="TMUE_2000007789.2">
    <property type="protein sequence ID" value="TMUE_2000007789.2"/>
    <property type="gene ID" value="WBGene00290333"/>
</dbReference>
<protein>
    <recommendedName>
        <fullName evidence="1">inositol-polyphosphate 5-phosphatase</fullName>
        <ecNumber evidence="1">3.1.3.56</ecNumber>
    </recommendedName>
</protein>
<evidence type="ECO:0000313" key="5">
    <source>
        <dbReference type="Proteomes" id="UP000046395"/>
    </source>
</evidence>
<dbReference type="Pfam" id="PF22669">
    <property type="entry name" value="Exo_endo_phos2"/>
    <property type="match status" value="1"/>
</dbReference>
<dbReference type="PANTHER" id="PTHR12997">
    <property type="entry name" value="TYPE I INOSITOL-1,4,5-TRISPHOSPHATE 5-PHOSPHATASE"/>
    <property type="match status" value="1"/>
</dbReference>
<organism evidence="5 6">
    <name type="scientific">Trichuris muris</name>
    <name type="common">Mouse whipworm</name>
    <dbReference type="NCBI Taxonomy" id="70415"/>
    <lineage>
        <taxon>Eukaryota</taxon>
        <taxon>Metazoa</taxon>
        <taxon>Ecdysozoa</taxon>
        <taxon>Nematoda</taxon>
        <taxon>Enoplea</taxon>
        <taxon>Dorylaimia</taxon>
        <taxon>Trichinellida</taxon>
        <taxon>Trichuridae</taxon>
        <taxon>Trichuris</taxon>
    </lineage>
</organism>
<dbReference type="InterPro" id="IPR000300">
    <property type="entry name" value="IPPc"/>
</dbReference>
<sequence length="399" mass="45772">MESSTFLFLTANVGSLFGKMRTLQEGWLAEVVKVVSTRRPLVLAFHFQEVGGKDYAHYMEQMKPFISQLYEKCSSQFGLNRALAYVDEEFSNSDTFTALGSFYLFHDSLPDVEVFNFTTMKFDALTQFQMHTESSALPYFQKKRFLKEMFHKRQPSRKGFLRCHLKVGTFVFDLVNVHLFHDSCNIAAVEMSPSVFAKQRECGLKFVFDEISRCFPAEAPLVIFGDFNFRLDTKSLVENLLAPPSVAVQTVTQGDDGQPRVQYKHVMSGENLVDVRSKVFNHTMNIKNEALVQLSKLDREPKNYLGLREFPINFLPSYPFVENIDQASVYMNTRAPAWCDRVFLNDRAWHAAQLVPDPPDYNVIGKDTCMGDHKPVYLWVRLSLIPVKPQFSLLSSPQN</sequence>
<evidence type="ECO:0000259" key="4">
    <source>
        <dbReference type="SMART" id="SM00128"/>
    </source>
</evidence>
<feature type="domain" description="Inositol polyphosphate-related phosphatase" evidence="4">
    <location>
        <begin position="2"/>
        <end position="388"/>
    </location>
</feature>
<evidence type="ECO:0000256" key="1">
    <source>
        <dbReference type="ARBA" id="ARBA00012997"/>
    </source>
</evidence>
<dbReference type="AlphaFoldDB" id="A0A5S6QKT9"/>
<reference evidence="6" key="3">
    <citation type="submission" date="2019-12" db="UniProtKB">
        <authorList>
            <consortium name="WormBaseParasite"/>
        </authorList>
    </citation>
    <scope>IDENTIFICATION</scope>
</reference>
<evidence type="ECO:0000256" key="2">
    <source>
        <dbReference type="ARBA" id="ARBA00022801"/>
    </source>
</evidence>
<dbReference type="SMART" id="SM00128">
    <property type="entry name" value="IPPc"/>
    <property type="match status" value="1"/>
</dbReference>
<proteinExistence type="inferred from homology"/>
<dbReference type="SUPFAM" id="SSF56219">
    <property type="entry name" value="DNase I-like"/>
    <property type="match status" value="1"/>
</dbReference>